<keyword evidence="2" id="KW-0547">Nucleotide-binding</keyword>
<evidence type="ECO:0000256" key="2">
    <source>
        <dbReference type="ARBA" id="ARBA00022741"/>
    </source>
</evidence>
<protein>
    <recommendedName>
        <fullName evidence="8">DNA 3'-5' helicase</fullName>
        <ecNumber evidence="8">5.6.2.4</ecNumber>
    </recommendedName>
</protein>
<keyword evidence="6" id="KW-0413">Isomerase</keyword>
<evidence type="ECO:0000259" key="10">
    <source>
        <dbReference type="PROSITE" id="PS51192"/>
    </source>
</evidence>
<proteinExistence type="inferred from homology"/>
<dbReference type="Proteomes" id="UP000291236">
    <property type="component" value="Chromosome"/>
</dbReference>
<reference evidence="12 13" key="1">
    <citation type="submission" date="2018-12" db="EMBL/GenBank/DDBJ databases">
        <title>Rubrispira sanarue gen. nov., sp., nov., a member of the order Silvanigrellales, isolated from a brackish lake in Hamamatsu Japan.</title>
        <authorList>
            <person name="Maejima Y."/>
            <person name="Iino T."/>
            <person name="Muraguchi Y."/>
            <person name="Fukuda K."/>
            <person name="Nojiri H."/>
            <person name="Ohkuma M."/>
            <person name="Moriuchi R."/>
            <person name="Dohra H."/>
            <person name="Kimbara K."/>
            <person name="Shintani M."/>
        </authorList>
    </citation>
    <scope>NUCLEOTIDE SEQUENCE [LARGE SCALE GENOMIC DNA]</scope>
    <source>
        <strain evidence="12 13">RF1110005</strain>
    </source>
</reference>
<dbReference type="InterPro" id="IPR001650">
    <property type="entry name" value="Helicase_C-like"/>
</dbReference>
<comment type="catalytic activity">
    <reaction evidence="9">
        <text>ATP + H2O = ADP + phosphate + H(+)</text>
        <dbReference type="Rhea" id="RHEA:13065"/>
        <dbReference type="ChEBI" id="CHEBI:15377"/>
        <dbReference type="ChEBI" id="CHEBI:15378"/>
        <dbReference type="ChEBI" id="CHEBI:30616"/>
        <dbReference type="ChEBI" id="CHEBI:43474"/>
        <dbReference type="ChEBI" id="CHEBI:456216"/>
        <dbReference type="EC" id="5.6.2.4"/>
    </reaction>
</comment>
<dbReference type="InterPro" id="IPR027417">
    <property type="entry name" value="P-loop_NTPase"/>
</dbReference>
<dbReference type="PANTHER" id="PTHR11274:SF0">
    <property type="entry name" value="GENERAL TRANSCRIPTION AND DNA REPAIR FACTOR IIH HELICASE SUBUNIT XPB"/>
    <property type="match status" value="1"/>
</dbReference>
<evidence type="ECO:0000256" key="3">
    <source>
        <dbReference type="ARBA" id="ARBA00022801"/>
    </source>
</evidence>
<comment type="catalytic activity">
    <reaction evidence="7">
        <text>Couples ATP hydrolysis with the unwinding of duplex DNA by translocating in the 3'-5' direction.</text>
        <dbReference type="EC" id="5.6.2.4"/>
    </reaction>
</comment>
<evidence type="ECO:0000256" key="4">
    <source>
        <dbReference type="ARBA" id="ARBA00022806"/>
    </source>
</evidence>
<dbReference type="OrthoDB" id="9804086at2"/>
<evidence type="ECO:0000256" key="9">
    <source>
        <dbReference type="ARBA" id="ARBA00048988"/>
    </source>
</evidence>
<dbReference type="Gene3D" id="3.40.50.300">
    <property type="entry name" value="P-loop containing nucleotide triphosphate hydrolases"/>
    <property type="match status" value="2"/>
</dbReference>
<accession>A0A4P2VKA5</accession>
<dbReference type="PANTHER" id="PTHR11274">
    <property type="entry name" value="RAD25/XP-B DNA REPAIR HELICASE"/>
    <property type="match status" value="1"/>
</dbReference>
<evidence type="ECO:0000256" key="6">
    <source>
        <dbReference type="ARBA" id="ARBA00023235"/>
    </source>
</evidence>
<dbReference type="InterPro" id="IPR014001">
    <property type="entry name" value="Helicase_ATP-bd"/>
</dbReference>
<dbReference type="GO" id="GO:0016787">
    <property type="term" value="F:hydrolase activity"/>
    <property type="evidence" value="ECO:0007669"/>
    <property type="project" value="UniProtKB-KW"/>
</dbReference>
<keyword evidence="4 12" id="KW-0347">Helicase</keyword>
<gene>
    <name evidence="12" type="ORF">JCM31447_16340</name>
</gene>
<feature type="domain" description="Helicase ATP-binding" evidence="10">
    <location>
        <begin position="86"/>
        <end position="230"/>
    </location>
</feature>
<dbReference type="InterPro" id="IPR006935">
    <property type="entry name" value="Helicase/UvrB_N"/>
</dbReference>
<organism evidence="12 13">
    <name type="scientific">Fluviispira sanaruensis</name>
    <dbReference type="NCBI Taxonomy" id="2493639"/>
    <lineage>
        <taxon>Bacteria</taxon>
        <taxon>Pseudomonadati</taxon>
        <taxon>Bdellovibrionota</taxon>
        <taxon>Oligoflexia</taxon>
        <taxon>Silvanigrellales</taxon>
        <taxon>Silvanigrellaceae</taxon>
        <taxon>Fluviispira</taxon>
    </lineage>
</organism>
<keyword evidence="5" id="KW-0067">ATP-binding</keyword>
<dbReference type="GO" id="GO:0043138">
    <property type="term" value="F:3'-5' DNA helicase activity"/>
    <property type="evidence" value="ECO:0007669"/>
    <property type="project" value="UniProtKB-EC"/>
</dbReference>
<dbReference type="RefSeq" id="WP_130608549.1">
    <property type="nucleotide sequence ID" value="NZ_AP019368.1"/>
</dbReference>
<dbReference type="InterPro" id="IPR032438">
    <property type="entry name" value="ERCC3_RAD25_C"/>
</dbReference>
<evidence type="ECO:0000313" key="13">
    <source>
        <dbReference type="Proteomes" id="UP000291236"/>
    </source>
</evidence>
<dbReference type="SUPFAM" id="SSF52540">
    <property type="entry name" value="P-loop containing nucleoside triphosphate hydrolases"/>
    <property type="match status" value="1"/>
</dbReference>
<evidence type="ECO:0000256" key="8">
    <source>
        <dbReference type="ARBA" id="ARBA00034808"/>
    </source>
</evidence>
<dbReference type="Pfam" id="PF04851">
    <property type="entry name" value="ResIII"/>
    <property type="match status" value="1"/>
</dbReference>
<name>A0A4P2VKA5_FLUSA</name>
<evidence type="ECO:0000256" key="1">
    <source>
        <dbReference type="ARBA" id="ARBA00006637"/>
    </source>
</evidence>
<dbReference type="SMART" id="SM00490">
    <property type="entry name" value="HELICc"/>
    <property type="match status" value="1"/>
</dbReference>
<dbReference type="GO" id="GO:0003677">
    <property type="term" value="F:DNA binding"/>
    <property type="evidence" value="ECO:0007669"/>
    <property type="project" value="InterPro"/>
</dbReference>
<dbReference type="CDD" id="cd17926">
    <property type="entry name" value="DEXHc_RE"/>
    <property type="match status" value="1"/>
</dbReference>
<dbReference type="InterPro" id="IPR040699">
    <property type="entry name" value="XPB_DRD"/>
</dbReference>
<dbReference type="AlphaFoldDB" id="A0A4P2VKA5"/>
<dbReference type="GO" id="GO:0005524">
    <property type="term" value="F:ATP binding"/>
    <property type="evidence" value="ECO:0007669"/>
    <property type="project" value="UniProtKB-KW"/>
</dbReference>
<comment type="similarity">
    <text evidence="1">Belongs to the helicase family. RAD25/XPB subfamily.</text>
</comment>
<dbReference type="SMART" id="SM00487">
    <property type="entry name" value="DEXDc"/>
    <property type="match status" value="1"/>
</dbReference>
<dbReference type="KEGG" id="sbf:JCM31447_16340"/>
<dbReference type="PROSITE" id="PS51192">
    <property type="entry name" value="HELICASE_ATP_BIND_1"/>
    <property type="match status" value="1"/>
</dbReference>
<keyword evidence="3" id="KW-0378">Hydrolase</keyword>
<feature type="domain" description="Helicase C-terminal" evidence="11">
    <location>
        <begin position="319"/>
        <end position="460"/>
    </location>
</feature>
<dbReference type="EMBL" id="AP019368">
    <property type="protein sequence ID" value="BBH53191.1"/>
    <property type="molecule type" value="Genomic_DNA"/>
</dbReference>
<evidence type="ECO:0000256" key="5">
    <source>
        <dbReference type="ARBA" id="ARBA00022840"/>
    </source>
</evidence>
<dbReference type="Pfam" id="PF16203">
    <property type="entry name" value="ERCC3_RAD25_C"/>
    <property type="match status" value="1"/>
</dbReference>
<dbReference type="Pfam" id="PF18458">
    <property type="entry name" value="XPB_DRD"/>
    <property type="match status" value="1"/>
</dbReference>
<dbReference type="PROSITE" id="PS51194">
    <property type="entry name" value="HELICASE_CTER"/>
    <property type="match status" value="1"/>
</dbReference>
<evidence type="ECO:0000259" key="11">
    <source>
        <dbReference type="PROSITE" id="PS51194"/>
    </source>
</evidence>
<evidence type="ECO:0000313" key="12">
    <source>
        <dbReference type="EMBL" id="BBH53191.1"/>
    </source>
</evidence>
<keyword evidence="13" id="KW-1185">Reference proteome</keyword>
<dbReference type="Gene3D" id="6.10.140.1180">
    <property type="match status" value="1"/>
</dbReference>
<dbReference type="InterPro" id="IPR050615">
    <property type="entry name" value="ATP-dep_DNA_Helicase"/>
</dbReference>
<evidence type="ECO:0000256" key="7">
    <source>
        <dbReference type="ARBA" id="ARBA00034617"/>
    </source>
</evidence>
<sequence length="460" mass="53014">MLEIFFDKGTLIAEQCIGEFNKYFKFFKWDERIQKYRACAYHYRELILSLREKKISYIDHAKNFFPCSFILHEKIIPRDYQVEALENWIQCGSRGVVTLPTGAGKTILAILAIERIGRPTLIHVPTIDLMHQWYQVLTRFFKIEIGLLGGGYHNLQTITVATYDSALLHVPFRGNDFGFIIFDECHHLPGEQLQFTAISSIAPFRLGLTATPERSDGKENILYNICGPICYQAEIRQLEGVTLSPYEIVTKEIALSEEEKILYDENRAKYLEFVRANNIQFSQSNGWQQFLRIAHKTPTGKEAFQAYLKQKKLSQASSNKAHIVWEILSKHRSDRILIFTQDNETAYNLGTRFFLPVITHHTKVKEREHFLTAFKSGEYNILVTSKVLNEGVDVPDANVAIIVSGSGTVREHVQRLGRILRAKEGKRAILYELISEGTGEYFVNQRRKQHSAYEKRTTPL</sequence>
<dbReference type="EC" id="5.6.2.4" evidence="8"/>
<dbReference type="Gene3D" id="3.40.1170.30">
    <property type="match status" value="1"/>
</dbReference>